<dbReference type="InterPro" id="IPR052399">
    <property type="entry name" value="Phage_Baseplate_Assmbl_Protein"/>
</dbReference>
<dbReference type="NCBIfam" id="TIGR01634">
    <property type="entry name" value="tail_P2_I"/>
    <property type="match status" value="1"/>
</dbReference>
<dbReference type="InterPro" id="IPR006949">
    <property type="entry name" value="Barrel_Baseplate_J-like"/>
</dbReference>
<dbReference type="Proteomes" id="UP000298642">
    <property type="component" value="Chromosome"/>
</dbReference>
<dbReference type="KEGG" id="obj:EIO64_18480"/>
<proteinExistence type="inferred from homology"/>
<protein>
    <submittedName>
        <fullName evidence="5">Phage tail protein I</fullName>
    </submittedName>
</protein>
<gene>
    <name evidence="5" type="ORF">EIO64_18480</name>
</gene>
<dbReference type="InterPro" id="IPR006521">
    <property type="entry name" value="Tail_protein_I"/>
</dbReference>
<dbReference type="RefSeq" id="WP_158629745.1">
    <property type="nucleotide sequence ID" value="NZ_CP034413.3"/>
</dbReference>
<dbReference type="Pfam" id="PF26078">
    <property type="entry name" value="Baseplate_J_M"/>
    <property type="match status" value="1"/>
</dbReference>
<dbReference type="PANTHER" id="PTHR37829:SF3">
    <property type="entry name" value="PROTEIN JAYE-RELATED"/>
    <property type="match status" value="1"/>
</dbReference>
<evidence type="ECO:0000259" key="3">
    <source>
        <dbReference type="Pfam" id="PF26078"/>
    </source>
</evidence>
<dbReference type="InterPro" id="IPR058530">
    <property type="entry name" value="Baseplate_J-like_C"/>
</dbReference>
<comment type="similarity">
    <text evidence="1">Belongs to the Mu gp47/PBSX XkdT family.</text>
</comment>
<feature type="domain" description="Baseplate J-like C-terminal" evidence="4">
    <location>
        <begin position="293"/>
        <end position="365"/>
    </location>
</feature>
<evidence type="ECO:0000259" key="4">
    <source>
        <dbReference type="Pfam" id="PF26079"/>
    </source>
</evidence>
<sequence length="596" mass="64304">MSAIENTPEISFIDNKTVEDVRSEMVADYEEYMTNAQGVAVSLDRASVHRMILYAAAAQIYQAMQYIDRQGKQSLLKYSYSDFLDNLAIFKGVTRNQATAATCTLRFTLSAERETATAIPQGTRVASSGAVYFATDEYAEIPAGSTTVDVPATCTETGSAGNGLTAGELSTIVDPVPYVASVTNTTTTEGGAEIESDADLAERVYLAPGAYSTAGPEDGYLYHSKAYNPAIGDVVATSDQEAGTVDIVFIMADGSTPGPEMINGLKGYLNDKTIRPMTDLVNVSAPEEVQYTINLTYYINRSDSAKAVTIQAAVAQAVEDYKTWQRTIGRDINPSKLVALIMEAGAKRVTVTAPTYTAVAATKVSALQGEAVISYGGWKMIKLSGSRFTDIAPENLASQVEVQAIAYAVGRQVEKLCAYSDAARTYAAIATMPEWLLDYMAVELRTPSYDENYSIKTKRALIEGSLLFYTQMGTPAAVNRIIETIFETGYIEEWYEYDGEPHHFRAYVGDGGEVGPGELEEFRRVLSSVKRLSSWLDDIITIAVMDPAVLTITGAMGRGYMSTALPAAPMDYNLEAPIRAGGVFGSIMQTAIPAAD</sequence>
<organism evidence="5 6">
    <name type="scientific">Dysosmobacter welbionis</name>
    <dbReference type="NCBI Taxonomy" id="2093857"/>
    <lineage>
        <taxon>Bacteria</taxon>
        <taxon>Bacillati</taxon>
        <taxon>Bacillota</taxon>
        <taxon>Clostridia</taxon>
        <taxon>Eubacteriales</taxon>
        <taxon>Oscillospiraceae</taxon>
        <taxon>Dysosmobacter</taxon>
    </lineage>
</organism>
<dbReference type="AlphaFoldDB" id="A0A7T7D8U4"/>
<reference evidence="6" key="1">
    <citation type="submission" date="2018-12" db="EMBL/GenBank/DDBJ databases">
        <title>Dusodibacter welbiota gen. nov., sp. nov., isolated from human faeces and emended description of the Oscillibacter genus.</title>
        <authorList>
            <person name="Le Roy T."/>
            <person name="Van der Smissen P."/>
            <person name="Delzenne N."/>
            <person name="Muccioli G."/>
            <person name="Collet J.F."/>
            <person name="Cani P.D."/>
        </authorList>
    </citation>
    <scope>NUCLEOTIDE SEQUENCE [LARGE SCALE GENOMIC DNA]</scope>
    <source>
        <strain evidence="6">J115</strain>
    </source>
</reference>
<evidence type="ECO:0000313" key="5">
    <source>
        <dbReference type="EMBL" id="QQL05882.1"/>
    </source>
</evidence>
<evidence type="ECO:0000313" key="6">
    <source>
        <dbReference type="Proteomes" id="UP000298642"/>
    </source>
</evidence>
<dbReference type="InterPro" id="IPR058531">
    <property type="entry name" value="Baseplate_J_M"/>
</dbReference>
<evidence type="ECO:0000259" key="2">
    <source>
        <dbReference type="Pfam" id="PF04865"/>
    </source>
</evidence>
<dbReference type="PANTHER" id="PTHR37829">
    <property type="entry name" value="PHAGE-LIKE ELEMENT PBSX PROTEIN XKDT"/>
    <property type="match status" value="1"/>
</dbReference>
<dbReference type="Pfam" id="PF26079">
    <property type="entry name" value="Baseplate_J_C"/>
    <property type="match status" value="1"/>
</dbReference>
<accession>A0A7T7D8U4</accession>
<feature type="domain" description="Baseplate J-like central" evidence="3">
    <location>
        <begin position="212"/>
        <end position="285"/>
    </location>
</feature>
<dbReference type="EMBL" id="CP034413">
    <property type="protein sequence ID" value="QQL05882.1"/>
    <property type="molecule type" value="Genomic_DNA"/>
</dbReference>
<dbReference type="Pfam" id="PF09684">
    <property type="entry name" value="Tail_P2_I"/>
    <property type="match status" value="1"/>
</dbReference>
<name>A0A7T7D8U4_9FIRM</name>
<dbReference type="Pfam" id="PF04865">
    <property type="entry name" value="Baseplate_J"/>
    <property type="match status" value="1"/>
</dbReference>
<feature type="domain" description="Baseplate protein J-like barrel" evidence="2">
    <location>
        <begin position="104"/>
        <end position="191"/>
    </location>
</feature>
<keyword evidence="6" id="KW-1185">Reference proteome</keyword>
<evidence type="ECO:0000256" key="1">
    <source>
        <dbReference type="ARBA" id="ARBA00038087"/>
    </source>
</evidence>